<sequence>MRINDFHNILELVKQDILQSEAEYLKLLKVVGNNQRYDFRSQLSIYNRNPEATACAKFDYWRERFHRTVMRGQKGIPILEDSGIKKRVDYIFDIGQTVSRNRDVNEVNLWRFDKESHQEVLKEMIASEGYEESESTLENILSLSRIYGDEKIDSLMNELRIADEDRISFTKFVRDSISYAIASRFQLDYAMDSELLRENFERLDSISLMSLGETVSDISGNIIDATIQKSKELDKEVLIGKEAGYNKIREEIEEVEENVLRRDDKERISENERVLRNGEYGRDNRENQGEYAKQLGGTEGLHKEIPESDLRSDEAGLSITERGAEPLRDVSRPIQGEEADRTPDGYSETSDRLYENREAEADGNLEDRGRKQSTVWGDDFSLKRDDHKGNRGNLKENTKAELREADKASFSLPKNSYGQLTIPLNQKEIDTILINGGNHDGGRLPVIAEFSKGKSNEELGEYLKNTFRGGDGFYIDEREVSSWYSDKGIHLSYGTSAREDNTQILSWSDAASRINELLETGEFATNVEISEALDYERDRISESLWYLIHDLSEEGKEQGFFEVLEKGGGFPDETKRLSKALTNSHYLKETIKEYGRFLEGYKENRNILRFHYHKVDSLYQKLQELELPRKEYTSNLTELPKVKAFITEDEVLSTLSRGSGVDRGKERITEFFKENHTLQEKADFLKDEYGTGGRSHAVSGLTGSGEWHDAKGIKLEKNDCKDVFLTWSSVAKHIDELLSKNLYLEEKTIEEKKEEVQKPSYYSKDVPENLMTNEMLKRVPELYAQEEIYLADKEVHAAYIIPFRSNWTWYMTEYDRESGDAFGLVLGIDPEWGYFNLEELKELNAQRLILEDFPKTFREIKDTELVKQMSEEEIDRVFNGQLSSKDKQKEQDIFYLSDEMGISLEEAESIINDRSRLSGVSTEDTDNKGTSPDEKSPVQSTLFDYIQQREEIELNEKEESLADQFAVKQGDTVYFDHEEYRVREISKNKITGRNDLWLDSVRSGNHQIPIVAFDNSEDLLNKISLERPSFLVGDEVKYKDKDCTITRFDNMGNNLKTVTVKDNTEYLGGMITGSDVIPYRLESDLEMIFENLTYTKLEKTIEEVEIKKTEAHNFKIIEETLPEKLSPSERLNNNLEAISMLNRVESGQRELDSIAQEVLSKYVGWGGLADVFDESKEGQWEVARSFLKENLLPIEYEAARESTLTAFYTPKTVIDGVYRTLSDMGFKSGNILEPSMGVGNFIGNLPDEMSKSKFYGVELDSVSGRIGKLLYPESDIQIKGFEETSFSNNFFDAAIGNVPFGEYKVNDREYNKNNFLIHDYFFAKSIDKVRNGGVVAFITSSGTMDKKDESVRRYLAARAEFLGAIRLPNDTFKGVAGTEVTSDIIFLKKRDSIRERDEDWIHLSEDENGLIYNKYFVDHPEMVLGSMEEVPGRFGNTIACFPKENADLKELLTKASEEISKDGNHEEIELLDDEITSIPATDDVKNFSYTLIDDEVYYRENSLFVKKEVTDKNKEKIKDYLELNEALKDVIYKQKEDFSDDEVKKAQEKLNEVYDSFSKKHGYVNNLSNTRALKEDSNFPLVSSIEILDEEENFKAKGDIFSKRTITKA</sequence>
<feature type="compositionally biased region" description="Basic and acidic residues" evidence="2">
    <location>
        <begin position="338"/>
        <end position="370"/>
    </location>
</feature>
<feature type="domain" description="Type II methyltransferase M.TaqI-like" evidence="3">
    <location>
        <begin position="1281"/>
        <end position="1358"/>
    </location>
</feature>
<dbReference type="PANTHER" id="PTHR41313:SF1">
    <property type="entry name" value="DNA METHYLASE ADENINE-SPECIFIC DOMAIN-CONTAINING PROTEIN"/>
    <property type="match status" value="1"/>
</dbReference>
<dbReference type="InterPro" id="IPR052933">
    <property type="entry name" value="DNA_Protect_Modify"/>
</dbReference>
<evidence type="ECO:0000256" key="2">
    <source>
        <dbReference type="SAM" id="MobiDB-lite"/>
    </source>
</evidence>
<accession>G9X1J2</accession>
<dbReference type="PANTHER" id="PTHR41313">
    <property type="entry name" value="ADENINE-SPECIFIC METHYLTRANSFERASE"/>
    <property type="match status" value="1"/>
</dbReference>
<keyword evidence="1" id="KW-0175">Coiled coil</keyword>
<name>G9X1J2_9FIRM</name>
<dbReference type="Proteomes" id="UP000006437">
    <property type="component" value="Unassembled WGS sequence"/>
</dbReference>
<feature type="compositionally biased region" description="Basic and acidic residues" evidence="2">
    <location>
        <begin position="322"/>
        <end position="331"/>
    </location>
</feature>
<dbReference type="InterPro" id="IPR011639">
    <property type="entry name" value="MethylTrfase_TaqI-like_dom"/>
</dbReference>
<dbReference type="GO" id="GO:0009007">
    <property type="term" value="F:site-specific DNA-methyltransferase (adenine-specific) activity"/>
    <property type="evidence" value="ECO:0007669"/>
    <property type="project" value="UniProtKB-EC"/>
</dbReference>
<feature type="non-terminal residue" evidence="4">
    <location>
        <position position="1609"/>
    </location>
</feature>
<dbReference type="Gene3D" id="3.40.50.150">
    <property type="entry name" value="Vaccinia Virus protein VP39"/>
    <property type="match status" value="1"/>
</dbReference>
<comment type="caution">
    <text evidence="4">The sequence shown here is derived from an EMBL/GenBank/DDBJ whole genome shotgun (WGS) entry which is preliminary data.</text>
</comment>
<dbReference type="SUPFAM" id="SSF53335">
    <property type="entry name" value="S-adenosyl-L-methionine-dependent methyltransferases"/>
    <property type="match status" value="1"/>
</dbReference>
<gene>
    <name evidence="4" type="ORF">HMPREF9629_02227</name>
</gene>
<reference evidence="4 5" key="1">
    <citation type="submission" date="2011-08" db="EMBL/GenBank/DDBJ databases">
        <title>The Genome Sequence of Eubacteriaceae bacterium ACC19a.</title>
        <authorList>
            <consortium name="The Broad Institute Genome Sequencing Platform"/>
            <person name="Earl A."/>
            <person name="Ward D."/>
            <person name="Feldgarden M."/>
            <person name="Gevers D."/>
            <person name="Sizova M."/>
            <person name="Hazen A."/>
            <person name="Epstein S."/>
            <person name="Young S.K."/>
            <person name="Zeng Q."/>
            <person name="Gargeya S."/>
            <person name="Fitzgerald M."/>
            <person name="Haas B."/>
            <person name="Abouelleil A."/>
            <person name="Alvarado L."/>
            <person name="Arachchi H.M."/>
            <person name="Berlin A."/>
            <person name="Brown A."/>
            <person name="Chapman S.B."/>
            <person name="Chen Z."/>
            <person name="Dunbar C."/>
            <person name="Freedman E."/>
            <person name="Gearin G."/>
            <person name="Gellesch M."/>
            <person name="Goldberg J."/>
            <person name="Griggs A."/>
            <person name="Gujja S."/>
            <person name="Heiman D."/>
            <person name="Howarth C."/>
            <person name="Larson L."/>
            <person name="Lui A."/>
            <person name="MacDonald P.J.P."/>
            <person name="Montmayeur A."/>
            <person name="Murphy C."/>
            <person name="Neiman D."/>
            <person name="Pearson M."/>
            <person name="Priest M."/>
            <person name="Roberts A."/>
            <person name="Saif S."/>
            <person name="Shea T."/>
            <person name="Shenoy N."/>
            <person name="Sisk P."/>
            <person name="Stolte C."/>
            <person name="Sykes S."/>
            <person name="Wortman J."/>
            <person name="Nusbaum C."/>
            <person name="Birren B."/>
        </authorList>
    </citation>
    <scope>NUCLEOTIDE SEQUENCE [LARGE SCALE GENOMIC DNA]</scope>
    <source>
        <strain evidence="4 5">ACC19a</strain>
    </source>
</reference>
<feature type="coiled-coil region" evidence="1">
    <location>
        <begin position="238"/>
        <end position="265"/>
    </location>
</feature>
<dbReference type="PRINTS" id="PR00507">
    <property type="entry name" value="N12N6MTFRASE"/>
</dbReference>
<evidence type="ECO:0000313" key="5">
    <source>
        <dbReference type="Proteomes" id="UP000006437"/>
    </source>
</evidence>
<evidence type="ECO:0000256" key="1">
    <source>
        <dbReference type="SAM" id="Coils"/>
    </source>
</evidence>
<evidence type="ECO:0000313" key="4">
    <source>
        <dbReference type="EMBL" id="EHL14151.1"/>
    </source>
</evidence>
<dbReference type="Pfam" id="PF07669">
    <property type="entry name" value="Eco57I"/>
    <property type="match status" value="1"/>
</dbReference>
<feature type="compositionally biased region" description="Basic and acidic residues" evidence="2">
    <location>
        <begin position="300"/>
        <end position="314"/>
    </location>
</feature>
<protein>
    <recommendedName>
        <fullName evidence="3">Type II methyltransferase M.TaqI-like domain-containing protein</fullName>
    </recommendedName>
</protein>
<dbReference type="InterPro" id="IPR029063">
    <property type="entry name" value="SAM-dependent_MTases_sf"/>
</dbReference>
<feature type="region of interest" description="Disordered" evidence="2">
    <location>
        <begin position="293"/>
        <end position="372"/>
    </location>
</feature>
<organism evidence="4 5">
    <name type="scientific">Peptoanaerobacter stomatis</name>
    <dbReference type="NCBI Taxonomy" id="796937"/>
    <lineage>
        <taxon>Bacteria</taxon>
        <taxon>Bacillati</taxon>
        <taxon>Bacillota</taxon>
        <taxon>Clostridia</taxon>
        <taxon>Peptostreptococcales</taxon>
        <taxon>Filifactoraceae</taxon>
        <taxon>Peptoanaerobacter</taxon>
    </lineage>
</organism>
<dbReference type="GO" id="GO:0006304">
    <property type="term" value="P:DNA modification"/>
    <property type="evidence" value="ECO:0007669"/>
    <property type="project" value="InterPro"/>
</dbReference>
<dbReference type="EMBL" id="AFZE01000036">
    <property type="protein sequence ID" value="EHL14151.1"/>
    <property type="molecule type" value="Genomic_DNA"/>
</dbReference>
<feature type="compositionally biased region" description="Basic and acidic residues" evidence="2">
    <location>
        <begin position="925"/>
        <end position="936"/>
    </location>
</feature>
<dbReference type="RefSeq" id="WP_009526443.1">
    <property type="nucleotide sequence ID" value="NZ_JH414577.1"/>
</dbReference>
<dbReference type="HOGENOM" id="CLU_000181_0_0_9"/>
<feature type="region of interest" description="Disordered" evidence="2">
    <location>
        <begin position="915"/>
        <end position="938"/>
    </location>
</feature>
<proteinExistence type="predicted"/>
<evidence type="ECO:0000259" key="3">
    <source>
        <dbReference type="Pfam" id="PF07669"/>
    </source>
</evidence>